<dbReference type="InterPro" id="IPR029030">
    <property type="entry name" value="Caspase-like_dom_sf"/>
</dbReference>
<organism evidence="3">
    <name type="scientific">Echinostoma caproni</name>
    <dbReference type="NCBI Taxonomy" id="27848"/>
    <lineage>
        <taxon>Eukaryota</taxon>
        <taxon>Metazoa</taxon>
        <taxon>Spiralia</taxon>
        <taxon>Lophotrochozoa</taxon>
        <taxon>Platyhelminthes</taxon>
        <taxon>Trematoda</taxon>
        <taxon>Digenea</taxon>
        <taxon>Plagiorchiida</taxon>
        <taxon>Echinostomata</taxon>
        <taxon>Echinostomatoidea</taxon>
        <taxon>Echinostomatidae</taxon>
        <taxon>Echinostoma</taxon>
    </lineage>
</organism>
<protein>
    <submittedName>
        <fullName evidence="3">CASPASE_P20 domain-containing protein</fullName>
    </submittedName>
</protein>
<proteinExistence type="predicted"/>
<dbReference type="SUPFAM" id="SSF52129">
    <property type="entry name" value="Caspase-like"/>
    <property type="match status" value="1"/>
</dbReference>
<dbReference type="EMBL" id="UZAN01040786">
    <property type="protein sequence ID" value="VDP70941.1"/>
    <property type="molecule type" value="Genomic_DNA"/>
</dbReference>
<evidence type="ECO:0000313" key="2">
    <source>
        <dbReference type="Proteomes" id="UP000272942"/>
    </source>
</evidence>
<dbReference type="InterPro" id="IPR052039">
    <property type="entry name" value="Caspase-related_regulators"/>
</dbReference>
<dbReference type="Gene3D" id="2.60.40.10">
    <property type="entry name" value="Immunoglobulins"/>
    <property type="match status" value="1"/>
</dbReference>
<accession>A0A183AAA9</accession>
<dbReference type="PANTHER" id="PTHR22576:SF37">
    <property type="entry name" value="MUCOSA-ASSOCIATED LYMPHOID TISSUE LYMPHOMA TRANSLOCATION PROTEIN 1"/>
    <property type="match status" value="1"/>
</dbReference>
<dbReference type="InterPro" id="IPR013783">
    <property type="entry name" value="Ig-like_fold"/>
</dbReference>
<dbReference type="PANTHER" id="PTHR22576">
    <property type="entry name" value="MUCOSA ASSOCIATED LYMPHOID TISSUE LYMPHOMA TRANSLOCATION PROTEIN 1/PARACASPASE"/>
    <property type="match status" value="1"/>
</dbReference>
<dbReference type="Gene3D" id="3.40.50.1460">
    <property type="match status" value="1"/>
</dbReference>
<dbReference type="AlphaFoldDB" id="A0A183AAA9"/>
<dbReference type="InterPro" id="IPR036179">
    <property type="entry name" value="Ig-like_dom_sf"/>
</dbReference>
<gene>
    <name evidence="1" type="ORF">ECPE_LOCUS3894</name>
</gene>
<dbReference type="WBParaSite" id="ECPE_0000389901-mRNA-1">
    <property type="protein sequence ID" value="ECPE_0000389901-mRNA-1"/>
    <property type="gene ID" value="ECPE_0000389901"/>
</dbReference>
<reference evidence="1 2" key="2">
    <citation type="submission" date="2018-11" db="EMBL/GenBank/DDBJ databases">
        <authorList>
            <consortium name="Pathogen Informatics"/>
        </authorList>
    </citation>
    <scope>NUCLEOTIDE SEQUENCE [LARGE SCALE GENOMIC DNA]</scope>
    <source>
        <strain evidence="1 2">Egypt</strain>
    </source>
</reference>
<evidence type="ECO:0000313" key="1">
    <source>
        <dbReference type="EMBL" id="VDP70941.1"/>
    </source>
</evidence>
<name>A0A183AAA9_9TREM</name>
<reference evidence="3" key="1">
    <citation type="submission" date="2016-06" db="UniProtKB">
        <authorList>
            <consortium name="WormBaseParasite"/>
        </authorList>
    </citation>
    <scope>IDENTIFICATION</scope>
</reference>
<keyword evidence="2" id="KW-1185">Reference proteome</keyword>
<dbReference type="OrthoDB" id="417046at2759"/>
<sequence length="659" mass="75529">MNEAKLLEQFCRDGELQFRAGIHAFKPWCENQITDLQVFDELDAQSVIEHGQTVLYRLALSCFPHAQLTQFPQTITINRHGTISFATSREFLCKVSQKINALNALVVIQHCFALQEFKVIGALVDRFPPYILPHWNPSVLQVEENKLIELRYSILGKPTPLFYWCFHGYGVHNRQAFVDSFDLRHQIGLRIPQAGLDDAGEYYCCILKREDLGFFAQTQPVRIRVTSKVVSLQNLNSNEIIHVIKQFEQTLAPGVYGFVYLGSHGFRIHGHEYVLATDATMDKQLPNQKQSADVPPISQYQRNKLSLHELTRRGLISVDALTCRLNARSPSIAVLVVDACRQNYAVDQSQQWAADSVLKNVTALNFYNPSNLAVLYACQAGAQAYEEEGSVLCFVLNNVLRDHSELPVVKLLEKTRDTFDRLRLLKDKPQVPGGTEIDDKWDSVETIQQHPELRPPQPARQLATRVNVITIAGNTDRATRFDHKAREQDELPEAVWNRKLSDKIRLFGNPAWKDMWYYANAASNDSTPEWFRAHYVRNNVLRLEIDVDRTTGLPMAYFEMTELTSVWKPCRVELEEGQSRQYIHLTGHYRIVLVRDLQRLNAPYQTIRQIPIQVHRISSESFQSAPFGRRCGCIVNTIKLNCPPIVRAWYTDPASTRQN</sequence>
<dbReference type="Proteomes" id="UP000272942">
    <property type="component" value="Unassembled WGS sequence"/>
</dbReference>
<dbReference type="SUPFAM" id="SSF48726">
    <property type="entry name" value="Immunoglobulin"/>
    <property type="match status" value="1"/>
</dbReference>
<evidence type="ECO:0000313" key="3">
    <source>
        <dbReference type="WBParaSite" id="ECPE_0000389901-mRNA-1"/>
    </source>
</evidence>